<feature type="transmembrane region" description="Helical" evidence="1">
    <location>
        <begin position="84"/>
        <end position="105"/>
    </location>
</feature>
<dbReference type="AlphaFoldDB" id="A0A1H3H1L9"/>
<feature type="transmembrane region" description="Helical" evidence="1">
    <location>
        <begin position="49"/>
        <end position="72"/>
    </location>
</feature>
<reference evidence="3" key="1">
    <citation type="submission" date="2016-10" db="EMBL/GenBank/DDBJ databases">
        <authorList>
            <person name="Varghese N."/>
            <person name="Submissions S."/>
        </authorList>
    </citation>
    <scope>NUCLEOTIDE SEQUENCE [LARGE SCALE GENOMIC DNA]</scope>
    <source>
        <strain evidence="3">DC30,IBRC 10041,KCTC 4046</strain>
    </source>
</reference>
<organism evidence="2 3">
    <name type="scientific">Halopenitus persicus</name>
    <dbReference type="NCBI Taxonomy" id="1048396"/>
    <lineage>
        <taxon>Archaea</taxon>
        <taxon>Methanobacteriati</taxon>
        <taxon>Methanobacteriota</taxon>
        <taxon>Stenosarchaea group</taxon>
        <taxon>Halobacteria</taxon>
        <taxon>Halobacteriales</taxon>
        <taxon>Haloferacaceae</taxon>
        <taxon>Halopenitus</taxon>
    </lineage>
</organism>
<keyword evidence="1" id="KW-1133">Transmembrane helix</keyword>
<evidence type="ECO:0008006" key="4">
    <source>
        <dbReference type="Google" id="ProtNLM"/>
    </source>
</evidence>
<keyword evidence="3" id="KW-1185">Reference proteome</keyword>
<name>A0A1H3H1L9_9EURY</name>
<feature type="transmembrane region" description="Helical" evidence="1">
    <location>
        <begin position="126"/>
        <end position="147"/>
    </location>
</feature>
<evidence type="ECO:0000256" key="1">
    <source>
        <dbReference type="SAM" id="Phobius"/>
    </source>
</evidence>
<dbReference type="EMBL" id="FNPC01000003">
    <property type="protein sequence ID" value="SDY08539.1"/>
    <property type="molecule type" value="Genomic_DNA"/>
</dbReference>
<protein>
    <recommendedName>
        <fullName evidence="4">HPP family protein</fullName>
    </recommendedName>
</protein>
<evidence type="ECO:0000313" key="2">
    <source>
        <dbReference type="EMBL" id="SDY08539.1"/>
    </source>
</evidence>
<feature type="transmembrane region" description="Helical" evidence="1">
    <location>
        <begin position="6"/>
        <end position="37"/>
    </location>
</feature>
<evidence type="ECO:0000313" key="3">
    <source>
        <dbReference type="Proteomes" id="UP000199079"/>
    </source>
</evidence>
<gene>
    <name evidence="2" type="ORF">SAMN05216564_10352</name>
</gene>
<sequence>MENAAYVGVLAIAIGAVALLTGHYAVLLALAPTVYLLGTSDEREITGTTVLTTHLLAVVAGVIAYLLFAQGIDPLSVEAQSSAAFRVILSPICALILTGIGLALLDEQFVTAHVMTTIVALGLLRTPQALGTLILSIALLASIHTLFGKFDSTDGQLTT</sequence>
<dbReference type="Proteomes" id="UP000199079">
    <property type="component" value="Unassembled WGS sequence"/>
</dbReference>
<accession>A0A1H3H1L9</accession>
<proteinExistence type="predicted"/>
<keyword evidence="1" id="KW-0472">Membrane</keyword>
<keyword evidence="1" id="KW-0812">Transmembrane</keyword>